<dbReference type="Proteomes" id="UP000823775">
    <property type="component" value="Unassembled WGS sequence"/>
</dbReference>
<organism evidence="2 3">
    <name type="scientific">Datura stramonium</name>
    <name type="common">Jimsonweed</name>
    <name type="synonym">Common thornapple</name>
    <dbReference type="NCBI Taxonomy" id="4076"/>
    <lineage>
        <taxon>Eukaryota</taxon>
        <taxon>Viridiplantae</taxon>
        <taxon>Streptophyta</taxon>
        <taxon>Embryophyta</taxon>
        <taxon>Tracheophyta</taxon>
        <taxon>Spermatophyta</taxon>
        <taxon>Magnoliopsida</taxon>
        <taxon>eudicotyledons</taxon>
        <taxon>Gunneridae</taxon>
        <taxon>Pentapetalae</taxon>
        <taxon>asterids</taxon>
        <taxon>lamiids</taxon>
        <taxon>Solanales</taxon>
        <taxon>Solanaceae</taxon>
        <taxon>Solanoideae</taxon>
        <taxon>Datureae</taxon>
        <taxon>Datura</taxon>
    </lineage>
</organism>
<feature type="chain" id="PRO_5046073149" evidence="1">
    <location>
        <begin position="17"/>
        <end position="51"/>
    </location>
</feature>
<reference evidence="2 3" key="1">
    <citation type="journal article" date="2021" name="BMC Genomics">
        <title>Datura genome reveals duplications of psychoactive alkaloid biosynthetic genes and high mutation rate following tissue culture.</title>
        <authorList>
            <person name="Rajewski A."/>
            <person name="Carter-House D."/>
            <person name="Stajich J."/>
            <person name="Litt A."/>
        </authorList>
    </citation>
    <scope>NUCLEOTIDE SEQUENCE [LARGE SCALE GENOMIC DNA]</scope>
    <source>
        <strain evidence="2">AR-01</strain>
    </source>
</reference>
<gene>
    <name evidence="2" type="ORF">HAX54_040446</name>
</gene>
<dbReference type="EMBL" id="JACEIK010005708">
    <property type="protein sequence ID" value="MCE0482067.1"/>
    <property type="molecule type" value="Genomic_DNA"/>
</dbReference>
<protein>
    <submittedName>
        <fullName evidence="2">Uncharacterized protein</fullName>
    </submittedName>
</protein>
<proteinExistence type="predicted"/>
<feature type="non-terminal residue" evidence="2">
    <location>
        <position position="1"/>
    </location>
</feature>
<keyword evidence="1" id="KW-0732">Signal</keyword>
<name>A0ABS8VNX7_DATST</name>
<accession>A0ABS8VNX7</accession>
<evidence type="ECO:0000313" key="2">
    <source>
        <dbReference type="EMBL" id="MCE0482067.1"/>
    </source>
</evidence>
<evidence type="ECO:0000313" key="3">
    <source>
        <dbReference type="Proteomes" id="UP000823775"/>
    </source>
</evidence>
<keyword evidence="3" id="KW-1185">Reference proteome</keyword>
<sequence>AMVCLHLLAQIALPSCLEYRAAEIGKFEVVFKEGVRSDGCSLNCVAVSGFV</sequence>
<comment type="caution">
    <text evidence="2">The sequence shown here is derived from an EMBL/GenBank/DDBJ whole genome shotgun (WGS) entry which is preliminary data.</text>
</comment>
<evidence type="ECO:0000256" key="1">
    <source>
        <dbReference type="SAM" id="SignalP"/>
    </source>
</evidence>
<feature type="signal peptide" evidence="1">
    <location>
        <begin position="1"/>
        <end position="16"/>
    </location>
</feature>